<protein>
    <submittedName>
        <fullName evidence="1">Uncharacterized protein</fullName>
    </submittedName>
</protein>
<proteinExistence type="predicted"/>
<keyword evidence="2" id="KW-1185">Reference proteome</keyword>
<dbReference type="AlphaFoldDB" id="A0AAV0DDM5"/>
<gene>
    <name evidence="1" type="ORF">CEPIT_LOCUS13061</name>
</gene>
<name>A0AAV0DDM5_9ASTE</name>
<sequence>MAVSGRTNPRLASQTSFVDRDAKDRVLDGGREICGDEGEIWVSRRHSHARHRRGRRFNLSLMRTAAGGGAAMRNDLRLTAMRQQDLGATTGLSTPAVQRLLRPRATVELDGGRGPWLRVCWQQLVTSGAACAF</sequence>
<comment type="caution">
    <text evidence="1">The sequence shown here is derived from an EMBL/GenBank/DDBJ whole genome shotgun (WGS) entry which is preliminary data.</text>
</comment>
<dbReference type="Proteomes" id="UP001152523">
    <property type="component" value="Unassembled WGS sequence"/>
</dbReference>
<organism evidence="1 2">
    <name type="scientific">Cuscuta epithymum</name>
    <dbReference type="NCBI Taxonomy" id="186058"/>
    <lineage>
        <taxon>Eukaryota</taxon>
        <taxon>Viridiplantae</taxon>
        <taxon>Streptophyta</taxon>
        <taxon>Embryophyta</taxon>
        <taxon>Tracheophyta</taxon>
        <taxon>Spermatophyta</taxon>
        <taxon>Magnoliopsida</taxon>
        <taxon>eudicotyledons</taxon>
        <taxon>Gunneridae</taxon>
        <taxon>Pentapetalae</taxon>
        <taxon>asterids</taxon>
        <taxon>lamiids</taxon>
        <taxon>Solanales</taxon>
        <taxon>Convolvulaceae</taxon>
        <taxon>Cuscuteae</taxon>
        <taxon>Cuscuta</taxon>
        <taxon>Cuscuta subgen. Cuscuta</taxon>
    </lineage>
</organism>
<dbReference type="EMBL" id="CAMAPF010000083">
    <property type="protein sequence ID" value="CAH9094921.1"/>
    <property type="molecule type" value="Genomic_DNA"/>
</dbReference>
<reference evidence="1" key="1">
    <citation type="submission" date="2022-07" db="EMBL/GenBank/DDBJ databases">
        <authorList>
            <person name="Macas J."/>
            <person name="Novak P."/>
            <person name="Neumann P."/>
        </authorList>
    </citation>
    <scope>NUCLEOTIDE SEQUENCE</scope>
</reference>
<evidence type="ECO:0000313" key="1">
    <source>
        <dbReference type="EMBL" id="CAH9094921.1"/>
    </source>
</evidence>
<accession>A0AAV0DDM5</accession>
<evidence type="ECO:0000313" key="2">
    <source>
        <dbReference type="Proteomes" id="UP001152523"/>
    </source>
</evidence>